<dbReference type="PANTHER" id="PTHR11804:SF79">
    <property type="entry name" value="MITOCHONDRIAL INTERMEDIATE PEPTIDASE"/>
    <property type="match status" value="1"/>
</dbReference>
<feature type="domain" description="Peptidase M3A/M3B catalytic" evidence="11">
    <location>
        <begin position="252"/>
        <end position="695"/>
    </location>
</feature>
<dbReference type="Pfam" id="PF01432">
    <property type="entry name" value="Peptidase_M3"/>
    <property type="match status" value="1"/>
</dbReference>
<keyword evidence="6 10" id="KW-0862">Zinc</keyword>
<keyword evidence="7" id="KW-0809">Transit peptide</keyword>
<comment type="similarity">
    <text evidence="2 10">Belongs to the peptidase M3 family.</text>
</comment>
<evidence type="ECO:0000256" key="4">
    <source>
        <dbReference type="ARBA" id="ARBA00022723"/>
    </source>
</evidence>
<evidence type="ECO:0000256" key="5">
    <source>
        <dbReference type="ARBA" id="ARBA00022801"/>
    </source>
</evidence>
<evidence type="ECO:0000256" key="9">
    <source>
        <dbReference type="ARBA" id="ARBA00023128"/>
    </source>
</evidence>
<dbReference type="InterPro" id="IPR033851">
    <property type="entry name" value="M3A_MIP"/>
</dbReference>
<evidence type="ECO:0000313" key="13">
    <source>
        <dbReference type="Proteomes" id="UP001300502"/>
    </source>
</evidence>
<organism evidence="12 13">
    <name type="scientific">Galdieria yellowstonensis</name>
    <dbReference type="NCBI Taxonomy" id="3028027"/>
    <lineage>
        <taxon>Eukaryota</taxon>
        <taxon>Rhodophyta</taxon>
        <taxon>Bangiophyceae</taxon>
        <taxon>Galdieriales</taxon>
        <taxon>Galdieriaceae</taxon>
        <taxon>Galdieria</taxon>
    </lineage>
</organism>
<dbReference type="Gene3D" id="1.10.1370.10">
    <property type="entry name" value="Neurolysin, domain 3"/>
    <property type="match status" value="1"/>
</dbReference>
<dbReference type="GO" id="GO:0005739">
    <property type="term" value="C:mitochondrion"/>
    <property type="evidence" value="ECO:0007669"/>
    <property type="project" value="UniProtKB-SubCell"/>
</dbReference>
<dbReference type="Proteomes" id="UP001300502">
    <property type="component" value="Unassembled WGS sequence"/>
</dbReference>
<evidence type="ECO:0000256" key="2">
    <source>
        <dbReference type="ARBA" id="ARBA00006040"/>
    </source>
</evidence>
<sequence length="713" mass="81809">MMSSVVLLRYALRSFRTSAATAIWRIKSTQNLCKVRSFSTRSGTGIFGLEHLHRASDWQSIALGTIQKCEQIATEIRSSKPSSHTLQLFDDLSNELCRVLDVMELCRHIHPDPEFIGEAEKWFAVLNSYMQELNADYLLYRPLSELESKSSHLALDREENMMLKSLISDMQRSGIHMPAKTRQKIVELQNKIASLGFEFTRQISRAPTPFSISKEQAKELFSPSMLASFEYVEKRHGKDVYRSDMQTLKHVLHHHPKGEARKLAYLSIYSADASSIQVVESLLGARNQLARMLGYVSYSHFASLDKLVRNPERVREFLLQLNKSLGPKLESELRLLKEEKERTERSSSPIESWEVTFYCNQIRRKLNVESLRLDEYLELEACLQGMFYIANCLFDIRAVEDVTNPEKWHQDVRKFVFFNGSGQSIGTLFLDLYQRPYKYPNSTHFTIQSHRLLKDGSHQLPVIAITMNMEKNSSSKRNSTFLHPFELQTLFHEFGHALHSILSTTRFQNLAGTRTALDFVEMPSHLFEYFARDQRVLQHISKGFGNKTIPQSLVEDMLRNSQLFSGIDAQTQIFYSLLDLELHSSPNVGNGGSVEILKTVQNEYTPFRYVEGTAWHTRFGHLYGYASCYYSYLVAKVLASKIWQRLFSDNPLSKESGRLLREKVLMVGGSQSPQEILESILGNDMRADRFLIELGIDSVGLEECPCIHTGTDN</sequence>
<keyword evidence="4 10" id="KW-0479">Metal-binding</keyword>
<proteinExistence type="inferred from homology"/>
<evidence type="ECO:0000256" key="8">
    <source>
        <dbReference type="ARBA" id="ARBA00023049"/>
    </source>
</evidence>
<keyword evidence="5 10" id="KW-0378">Hydrolase</keyword>
<evidence type="ECO:0000256" key="3">
    <source>
        <dbReference type="ARBA" id="ARBA00022670"/>
    </source>
</evidence>
<evidence type="ECO:0000256" key="7">
    <source>
        <dbReference type="ARBA" id="ARBA00022946"/>
    </source>
</evidence>
<comment type="caution">
    <text evidence="12">The sequence shown here is derived from an EMBL/GenBank/DDBJ whole genome shotgun (WGS) entry which is preliminary data.</text>
</comment>
<dbReference type="EMBL" id="JANCYU010000029">
    <property type="protein sequence ID" value="KAK4525312.1"/>
    <property type="molecule type" value="Genomic_DNA"/>
</dbReference>
<dbReference type="GO" id="GO:0004222">
    <property type="term" value="F:metalloendopeptidase activity"/>
    <property type="evidence" value="ECO:0007669"/>
    <property type="project" value="InterPro"/>
</dbReference>
<comment type="subcellular location">
    <subcellularLocation>
        <location evidence="1">Mitochondrion</location>
    </subcellularLocation>
</comment>
<dbReference type="Gene3D" id="3.40.390.10">
    <property type="entry name" value="Collagenase (Catalytic Domain)"/>
    <property type="match status" value="1"/>
</dbReference>
<dbReference type="AlphaFoldDB" id="A0AAV9ID06"/>
<gene>
    <name evidence="12" type="ORF">GAYE_SCF09G3220</name>
</gene>
<keyword evidence="13" id="KW-1185">Reference proteome</keyword>
<name>A0AAV9ID06_9RHOD</name>
<dbReference type="CDD" id="cd06457">
    <property type="entry name" value="M3A_MIP"/>
    <property type="match status" value="1"/>
</dbReference>
<dbReference type="GO" id="GO:0006508">
    <property type="term" value="P:proteolysis"/>
    <property type="evidence" value="ECO:0007669"/>
    <property type="project" value="UniProtKB-KW"/>
</dbReference>
<protein>
    <recommendedName>
        <fullName evidence="11">Peptidase M3A/M3B catalytic domain-containing protein</fullName>
    </recommendedName>
</protein>
<dbReference type="InterPro" id="IPR045090">
    <property type="entry name" value="Pept_M3A_M3B"/>
</dbReference>
<evidence type="ECO:0000256" key="10">
    <source>
        <dbReference type="RuleBase" id="RU003435"/>
    </source>
</evidence>
<dbReference type="InterPro" id="IPR001567">
    <property type="entry name" value="Pept_M3A_M3B_dom"/>
</dbReference>
<evidence type="ECO:0000256" key="6">
    <source>
        <dbReference type="ARBA" id="ARBA00022833"/>
    </source>
</evidence>
<accession>A0AAV9ID06</accession>
<dbReference type="PANTHER" id="PTHR11804">
    <property type="entry name" value="PROTEASE M3 THIMET OLIGOPEPTIDASE-RELATED"/>
    <property type="match status" value="1"/>
</dbReference>
<dbReference type="GO" id="GO:0006518">
    <property type="term" value="P:peptide metabolic process"/>
    <property type="evidence" value="ECO:0007669"/>
    <property type="project" value="TreeGrafter"/>
</dbReference>
<dbReference type="InterPro" id="IPR024079">
    <property type="entry name" value="MetalloPept_cat_dom_sf"/>
</dbReference>
<comment type="cofactor">
    <cofactor evidence="10">
        <name>Zn(2+)</name>
        <dbReference type="ChEBI" id="CHEBI:29105"/>
    </cofactor>
    <text evidence="10">Binds 1 zinc ion.</text>
</comment>
<dbReference type="GO" id="GO:0046872">
    <property type="term" value="F:metal ion binding"/>
    <property type="evidence" value="ECO:0007669"/>
    <property type="project" value="UniProtKB-UniRule"/>
</dbReference>
<keyword evidence="3 10" id="KW-0645">Protease</keyword>
<dbReference type="SUPFAM" id="SSF55486">
    <property type="entry name" value="Metalloproteases ('zincins'), catalytic domain"/>
    <property type="match status" value="1"/>
</dbReference>
<keyword evidence="9" id="KW-0496">Mitochondrion</keyword>
<reference evidence="12 13" key="1">
    <citation type="submission" date="2022-07" db="EMBL/GenBank/DDBJ databases">
        <title>Genome-wide signatures of adaptation to extreme environments.</title>
        <authorList>
            <person name="Cho C.H."/>
            <person name="Yoon H.S."/>
        </authorList>
    </citation>
    <scope>NUCLEOTIDE SEQUENCE [LARGE SCALE GENOMIC DNA]</scope>
    <source>
        <strain evidence="12 13">108.79 E11</strain>
    </source>
</reference>
<evidence type="ECO:0000256" key="1">
    <source>
        <dbReference type="ARBA" id="ARBA00004173"/>
    </source>
</evidence>
<keyword evidence="8 10" id="KW-0482">Metalloprotease</keyword>
<evidence type="ECO:0000259" key="11">
    <source>
        <dbReference type="Pfam" id="PF01432"/>
    </source>
</evidence>
<dbReference type="InterPro" id="IPR024077">
    <property type="entry name" value="Neurolysin/TOP_dom2"/>
</dbReference>
<evidence type="ECO:0000313" key="12">
    <source>
        <dbReference type="EMBL" id="KAK4525312.1"/>
    </source>
</evidence>